<evidence type="ECO:0000313" key="2">
    <source>
        <dbReference type="EMBL" id="CAJ2512821.1"/>
    </source>
</evidence>
<keyword evidence="3" id="KW-1185">Reference proteome</keyword>
<dbReference type="InterPro" id="IPR000719">
    <property type="entry name" value="Prot_kinase_dom"/>
</dbReference>
<accession>A0AAI8VRM5</accession>
<dbReference type="AlphaFoldDB" id="A0AAI8VRM5"/>
<feature type="domain" description="Protein kinase" evidence="1">
    <location>
        <begin position="24"/>
        <end position="299"/>
    </location>
</feature>
<dbReference type="GO" id="GO:0004672">
    <property type="term" value="F:protein kinase activity"/>
    <property type="evidence" value="ECO:0007669"/>
    <property type="project" value="InterPro"/>
</dbReference>
<proteinExistence type="predicted"/>
<evidence type="ECO:0000313" key="3">
    <source>
        <dbReference type="Proteomes" id="UP001295740"/>
    </source>
</evidence>
<dbReference type="PROSITE" id="PS50011">
    <property type="entry name" value="PROTEIN_KINASE_DOM"/>
    <property type="match status" value="1"/>
</dbReference>
<sequence>MEPGDGSAAVAKRLQTYFSEDKRYVLYRSLPSGASGDCRGYIEDFGSGRTRKFVVKWPNDDDETVIDGLRNEIAWLQVLRFAEHIVSPLPISTGKELPKDVYIFLEYMENGTLSEFLERIGSMAIPNRILWSLFLCLIRACVSMAWPPAAGQPEEVKPGPPSRLSHWDMHDENLMFGQFNTAYLEHRFIPILKLIDFDNATLIYFEEKPDADVVAKFDNDRESQHVTSLGASANVLDVGIAMTRMLAQHRFLDVGGCREAIQHEYPTLDFDLQLLVVRCLAAEPKNRPSLEELLRVAFTAVATKAFTGETDEVIQQIIQAFILDGNQS</sequence>
<organism evidence="2 3">
    <name type="scientific">Anthostomella pinea</name>
    <dbReference type="NCBI Taxonomy" id="933095"/>
    <lineage>
        <taxon>Eukaryota</taxon>
        <taxon>Fungi</taxon>
        <taxon>Dikarya</taxon>
        <taxon>Ascomycota</taxon>
        <taxon>Pezizomycotina</taxon>
        <taxon>Sordariomycetes</taxon>
        <taxon>Xylariomycetidae</taxon>
        <taxon>Xylariales</taxon>
        <taxon>Xylariaceae</taxon>
        <taxon>Anthostomella</taxon>
    </lineage>
</organism>
<dbReference type="SMART" id="SM00220">
    <property type="entry name" value="S_TKc"/>
    <property type="match status" value="1"/>
</dbReference>
<name>A0AAI8VRM5_9PEZI</name>
<dbReference type="Gene3D" id="1.10.510.10">
    <property type="entry name" value="Transferase(Phosphotransferase) domain 1"/>
    <property type="match status" value="1"/>
</dbReference>
<gene>
    <name evidence="2" type="ORF">KHLLAP_LOCUS13289</name>
</gene>
<dbReference type="SUPFAM" id="SSF56112">
    <property type="entry name" value="Protein kinase-like (PK-like)"/>
    <property type="match status" value="1"/>
</dbReference>
<dbReference type="GO" id="GO:0005524">
    <property type="term" value="F:ATP binding"/>
    <property type="evidence" value="ECO:0007669"/>
    <property type="project" value="InterPro"/>
</dbReference>
<reference evidence="2" key="1">
    <citation type="submission" date="2023-10" db="EMBL/GenBank/DDBJ databases">
        <authorList>
            <person name="Hackl T."/>
        </authorList>
    </citation>
    <scope>NUCLEOTIDE SEQUENCE</scope>
</reference>
<evidence type="ECO:0000259" key="1">
    <source>
        <dbReference type="PROSITE" id="PS50011"/>
    </source>
</evidence>
<dbReference type="Proteomes" id="UP001295740">
    <property type="component" value="Unassembled WGS sequence"/>
</dbReference>
<dbReference type="InterPro" id="IPR011009">
    <property type="entry name" value="Kinase-like_dom_sf"/>
</dbReference>
<comment type="caution">
    <text evidence="2">The sequence shown here is derived from an EMBL/GenBank/DDBJ whole genome shotgun (WGS) entry which is preliminary data.</text>
</comment>
<dbReference type="EMBL" id="CAUWAG010000020">
    <property type="protein sequence ID" value="CAJ2512821.1"/>
    <property type="molecule type" value="Genomic_DNA"/>
</dbReference>
<protein>
    <submittedName>
        <fullName evidence="2">Uu.00g009400.m01.CDS01</fullName>
    </submittedName>
</protein>